<dbReference type="Proteomes" id="UP001304970">
    <property type="component" value="Chromosome"/>
</dbReference>
<gene>
    <name evidence="1" type="ORF">MsAm2_12190</name>
</gene>
<accession>A0AA96V8W1</accession>
<keyword evidence="2" id="KW-1185">Reference proteome</keyword>
<dbReference type="GeneID" id="89228646"/>
<dbReference type="AlphaFoldDB" id="A0AA96V8W1"/>
<evidence type="ECO:0000313" key="2">
    <source>
        <dbReference type="Proteomes" id="UP001304970"/>
    </source>
</evidence>
<sequence length="111" mass="13343">MMQDTMTKNIMEMFQVQQIPFSFELEDFSDSIPLKLIQPLKLNVRFENNRYILENDELKMFSFDSDFEKAVLDMEQYFLSLWKNYVLIHENRLSPSGLRFKKLIQSYAVEA</sequence>
<evidence type="ECO:0000313" key="1">
    <source>
        <dbReference type="EMBL" id="WNY27423.1"/>
    </source>
</evidence>
<organism evidence="1 2">
    <name type="scientific">Methanolapillus ohkumae</name>
    <dbReference type="NCBI Taxonomy" id="3028298"/>
    <lineage>
        <taxon>Archaea</taxon>
        <taxon>Methanobacteriati</taxon>
        <taxon>Methanobacteriota</taxon>
        <taxon>Stenosarchaea group</taxon>
        <taxon>Methanomicrobia</taxon>
        <taxon>Methanosarcinales</taxon>
        <taxon>Methanosarcinaceae</taxon>
        <taxon>Methanolapillus</taxon>
    </lineage>
</organism>
<name>A0AA96V8W1_9EURY</name>
<dbReference type="EMBL" id="CP131061">
    <property type="protein sequence ID" value="WNY27423.1"/>
    <property type="molecule type" value="Genomic_DNA"/>
</dbReference>
<proteinExistence type="predicted"/>
<reference evidence="1 2" key="1">
    <citation type="submission" date="2023-07" db="EMBL/GenBank/DDBJ databases">
        <title>Closed genome sequence of Methanosarcinaceae archaeon Am2.</title>
        <authorList>
            <person name="Poehlein A."/>
            <person name="Protasov E."/>
            <person name="Platt K."/>
            <person name="Reeh H."/>
            <person name="Daniel R."/>
            <person name="Brune A."/>
        </authorList>
    </citation>
    <scope>NUCLEOTIDE SEQUENCE [LARGE SCALE GENOMIC DNA]</scope>
    <source>
        <strain evidence="1 2">Am2</strain>
    </source>
</reference>
<protein>
    <submittedName>
        <fullName evidence="1">Uncharacterized protein</fullName>
    </submittedName>
</protein>
<dbReference type="RefSeq" id="WP_338097401.1">
    <property type="nucleotide sequence ID" value="NZ_CP131061.1"/>
</dbReference>